<dbReference type="Pfam" id="PF01790">
    <property type="entry name" value="LGT"/>
    <property type="match status" value="1"/>
</dbReference>
<dbReference type="HAMAP" id="MF_01147">
    <property type="entry name" value="Lgt"/>
    <property type="match status" value="1"/>
</dbReference>
<reference evidence="9" key="1">
    <citation type="submission" date="2016-10" db="EMBL/GenBank/DDBJ databases">
        <authorList>
            <person name="Varghese N."/>
            <person name="Submissions S."/>
        </authorList>
    </citation>
    <scope>NUCLEOTIDE SEQUENCE [LARGE SCALE GENOMIC DNA]</scope>
    <source>
        <strain evidence="9">M83</strain>
    </source>
</reference>
<keyword evidence="3 7" id="KW-0808">Transferase</keyword>
<comment type="catalytic activity">
    <reaction evidence="7">
        <text>L-cysteinyl-[prolipoprotein] + a 1,2-diacyl-sn-glycero-3-phospho-(1'-sn-glycerol) = an S-1,2-diacyl-sn-glyceryl-L-cysteinyl-[prolipoprotein] + sn-glycerol 1-phosphate + H(+)</text>
        <dbReference type="Rhea" id="RHEA:56712"/>
        <dbReference type="Rhea" id="RHEA-COMP:14679"/>
        <dbReference type="Rhea" id="RHEA-COMP:14680"/>
        <dbReference type="ChEBI" id="CHEBI:15378"/>
        <dbReference type="ChEBI" id="CHEBI:29950"/>
        <dbReference type="ChEBI" id="CHEBI:57685"/>
        <dbReference type="ChEBI" id="CHEBI:64716"/>
        <dbReference type="ChEBI" id="CHEBI:140658"/>
        <dbReference type="EC" id="2.5.1.145"/>
    </reaction>
</comment>
<comment type="subcellular location">
    <subcellularLocation>
        <location evidence="7">Cell membrane</location>
        <topology evidence="7">Multi-pass membrane protein</topology>
    </subcellularLocation>
</comment>
<keyword evidence="4 7" id="KW-0812">Transmembrane</keyword>
<evidence type="ECO:0000256" key="6">
    <source>
        <dbReference type="ARBA" id="ARBA00023136"/>
    </source>
</evidence>
<comment type="pathway">
    <text evidence="7">Protein modification; lipoprotein biosynthesis (diacylglyceryl transfer).</text>
</comment>
<feature type="binding site" evidence="7">
    <location>
        <position position="128"/>
    </location>
    <ligand>
        <name>a 1,2-diacyl-sn-glycero-3-phospho-(1'-sn-glycerol)</name>
        <dbReference type="ChEBI" id="CHEBI:64716"/>
    </ligand>
</feature>
<dbReference type="GO" id="GO:0005886">
    <property type="term" value="C:plasma membrane"/>
    <property type="evidence" value="ECO:0007669"/>
    <property type="project" value="UniProtKB-SubCell"/>
</dbReference>
<dbReference type="RefSeq" id="WP_074521546.1">
    <property type="nucleotide sequence ID" value="NZ_FNHZ01000003.1"/>
</dbReference>
<dbReference type="EC" id="2.5.1.145" evidence="7"/>
<gene>
    <name evidence="7" type="primary">lgt</name>
    <name evidence="8" type="ORF">SAMN05216544_1408</name>
</gene>
<evidence type="ECO:0000256" key="7">
    <source>
        <dbReference type="HAMAP-Rule" id="MF_01147"/>
    </source>
</evidence>
<dbReference type="UniPathway" id="UPA00664"/>
<keyword evidence="9" id="KW-1185">Reference proteome</keyword>
<evidence type="ECO:0000313" key="9">
    <source>
        <dbReference type="Proteomes" id="UP000187651"/>
    </source>
</evidence>
<evidence type="ECO:0000256" key="4">
    <source>
        <dbReference type="ARBA" id="ARBA00022692"/>
    </source>
</evidence>
<dbReference type="PANTHER" id="PTHR30589">
    <property type="entry name" value="PROLIPOPROTEIN DIACYLGLYCERYL TRANSFERASE"/>
    <property type="match status" value="1"/>
</dbReference>
<dbReference type="InterPro" id="IPR001640">
    <property type="entry name" value="Lgt"/>
</dbReference>
<feature type="transmembrane region" description="Helical" evidence="7">
    <location>
        <begin position="15"/>
        <end position="33"/>
    </location>
</feature>
<comment type="function">
    <text evidence="7">Catalyzes the transfer of the diacylglyceryl group from phosphatidylglycerol to the sulfhydryl group of the N-terminal cysteine of a prolipoprotein, the first step in the formation of mature lipoproteins.</text>
</comment>
<evidence type="ECO:0000256" key="2">
    <source>
        <dbReference type="ARBA" id="ARBA00022475"/>
    </source>
</evidence>
<evidence type="ECO:0000256" key="3">
    <source>
        <dbReference type="ARBA" id="ARBA00022679"/>
    </source>
</evidence>
<feature type="transmembrane region" description="Helical" evidence="7">
    <location>
        <begin position="161"/>
        <end position="184"/>
    </location>
</feature>
<dbReference type="Proteomes" id="UP000187651">
    <property type="component" value="Unassembled WGS sequence"/>
</dbReference>
<dbReference type="GO" id="GO:0008961">
    <property type="term" value="F:phosphatidylglycerol-prolipoprotein diacylglyceryl transferase activity"/>
    <property type="evidence" value="ECO:0007669"/>
    <property type="project" value="UniProtKB-UniRule"/>
</dbReference>
<keyword evidence="5 7" id="KW-1133">Transmembrane helix</keyword>
<organism evidence="8 9">
    <name type="scientific">Lachnospira pectinoschiza</name>
    <dbReference type="NCBI Taxonomy" id="28052"/>
    <lineage>
        <taxon>Bacteria</taxon>
        <taxon>Bacillati</taxon>
        <taxon>Bacillota</taxon>
        <taxon>Clostridia</taxon>
        <taxon>Lachnospirales</taxon>
        <taxon>Lachnospiraceae</taxon>
        <taxon>Lachnospira</taxon>
    </lineage>
</organism>
<evidence type="ECO:0000313" key="8">
    <source>
        <dbReference type="EMBL" id="SDM89963.1"/>
    </source>
</evidence>
<feature type="transmembrane region" description="Helical" evidence="7">
    <location>
        <begin position="121"/>
        <end position="141"/>
    </location>
</feature>
<accession>A0A1G9X0P6</accession>
<dbReference type="OrthoDB" id="871140at2"/>
<feature type="transmembrane region" description="Helical" evidence="7">
    <location>
        <begin position="245"/>
        <end position="265"/>
    </location>
</feature>
<proteinExistence type="inferred from homology"/>
<feature type="transmembrane region" description="Helical" evidence="7">
    <location>
        <begin position="79"/>
        <end position="101"/>
    </location>
</feature>
<dbReference type="AlphaFoldDB" id="A0A1G9X0P6"/>
<evidence type="ECO:0000256" key="1">
    <source>
        <dbReference type="ARBA" id="ARBA00007150"/>
    </source>
</evidence>
<keyword evidence="6 7" id="KW-0472">Membrane</keyword>
<sequence length="277" mass="30688">MKTDLFTIGNFTVHGYGFMIALGFIFAMLLAEFRAKLYKLKDEAIIDIAIIAGISGFAGAKILYIIVEFDAFLKDPMAVLGSSGFVVYGGIIFGVLFNFLYCKIKKLNFMEYFDLVMPEIALAQGFGRIGCYLAGCCYGAITTSRFGVVFPESSLFAPAGVRLIPTQLMSSVGDFLNMALLIFISRKWGYTAWKNIHGGDSSRKHLLPGDVGFIYLLTYGVGRFIIEIFRGDVRGSVGPLSTSQFISIIMVVIGIVLLILNHKLFRRFYEKEGQKIS</sequence>
<keyword evidence="2 7" id="KW-1003">Cell membrane</keyword>
<feature type="transmembrane region" description="Helical" evidence="7">
    <location>
        <begin position="45"/>
        <end position="67"/>
    </location>
</feature>
<name>A0A1G9X0P6_9FIRM</name>
<protein>
    <recommendedName>
        <fullName evidence="7">Phosphatidylglycerol--prolipoprotein diacylglyceryl transferase</fullName>
        <ecNumber evidence="7">2.5.1.145</ecNumber>
    </recommendedName>
</protein>
<evidence type="ECO:0000256" key="5">
    <source>
        <dbReference type="ARBA" id="ARBA00022989"/>
    </source>
</evidence>
<keyword evidence="8" id="KW-0449">Lipoprotein</keyword>
<dbReference type="PANTHER" id="PTHR30589:SF0">
    <property type="entry name" value="PHOSPHATIDYLGLYCEROL--PROLIPOPROTEIN DIACYLGLYCERYL TRANSFERASE"/>
    <property type="match status" value="1"/>
</dbReference>
<dbReference type="EMBL" id="FNHZ01000003">
    <property type="protein sequence ID" value="SDM89963.1"/>
    <property type="molecule type" value="Genomic_DNA"/>
</dbReference>
<comment type="similarity">
    <text evidence="1 7">Belongs to the Lgt family.</text>
</comment>
<feature type="transmembrane region" description="Helical" evidence="7">
    <location>
        <begin position="205"/>
        <end position="225"/>
    </location>
</feature>
<dbReference type="GO" id="GO:0042158">
    <property type="term" value="P:lipoprotein biosynthetic process"/>
    <property type="evidence" value="ECO:0007669"/>
    <property type="project" value="UniProtKB-UniRule"/>
</dbReference>